<proteinExistence type="predicted"/>
<evidence type="ECO:0000313" key="3">
    <source>
        <dbReference type="Proteomes" id="UP000663419"/>
    </source>
</evidence>
<evidence type="ECO:0000256" key="1">
    <source>
        <dbReference type="SAM" id="Phobius"/>
    </source>
</evidence>
<name>A0A8A1L7W8_AJEC8</name>
<keyword evidence="1" id="KW-0812">Transmembrane</keyword>
<keyword evidence="1" id="KW-1133">Transmembrane helix</keyword>
<keyword evidence="1" id="KW-0472">Membrane</keyword>
<evidence type="ECO:0000313" key="2">
    <source>
        <dbReference type="EMBL" id="QSS50508.1"/>
    </source>
</evidence>
<reference evidence="2" key="1">
    <citation type="submission" date="2021-01" db="EMBL/GenBank/DDBJ databases">
        <title>Chromosome-level genome assembly of a human fungal pathogen reveals clustering of transcriptionally co-regulated genes.</title>
        <authorList>
            <person name="Voorhies M."/>
            <person name="Cohen S."/>
            <person name="Shea T.P."/>
            <person name="Petrus S."/>
            <person name="Munoz J.F."/>
            <person name="Poplawski S."/>
            <person name="Goldman W.E."/>
            <person name="Michael T."/>
            <person name="Cuomo C.A."/>
            <person name="Sil A."/>
            <person name="Beyhan S."/>
        </authorList>
    </citation>
    <scope>NUCLEOTIDE SEQUENCE</scope>
    <source>
        <strain evidence="2">H88</strain>
    </source>
</reference>
<dbReference type="EMBL" id="CP069102">
    <property type="protein sequence ID" value="QSS50508.1"/>
    <property type="molecule type" value="Genomic_DNA"/>
</dbReference>
<accession>A0A8A1L7W8</accession>
<protein>
    <submittedName>
        <fullName evidence="2">Uncharacterized protein</fullName>
    </submittedName>
</protein>
<gene>
    <name evidence="2" type="ORF">I7I53_11225</name>
</gene>
<dbReference type="AlphaFoldDB" id="A0A8A1L7W8"/>
<dbReference type="VEuPathDB" id="FungiDB:I7I53_11225"/>
<organism evidence="2 3">
    <name type="scientific">Ajellomyces capsulatus (strain H88)</name>
    <name type="common">Darling's disease fungus</name>
    <name type="synonym">Histoplasma capsulatum</name>
    <dbReference type="NCBI Taxonomy" id="544711"/>
    <lineage>
        <taxon>Eukaryota</taxon>
        <taxon>Fungi</taxon>
        <taxon>Dikarya</taxon>
        <taxon>Ascomycota</taxon>
        <taxon>Pezizomycotina</taxon>
        <taxon>Eurotiomycetes</taxon>
        <taxon>Eurotiomycetidae</taxon>
        <taxon>Onygenales</taxon>
        <taxon>Ajellomycetaceae</taxon>
        <taxon>Histoplasma</taxon>
    </lineage>
</organism>
<sequence length="67" mass="7953">MCVLGVEWWWLEEAWGSLQEFVGLTSSLFGSWLWIFFFSFFSFSLLLLFIFIGAIETKKKDITIEFN</sequence>
<feature type="transmembrane region" description="Helical" evidence="1">
    <location>
        <begin position="32"/>
        <end position="55"/>
    </location>
</feature>
<dbReference type="Proteomes" id="UP000663419">
    <property type="component" value="Chromosome 1"/>
</dbReference>